<evidence type="ECO:0000259" key="4">
    <source>
        <dbReference type="PROSITE" id="PS50932"/>
    </source>
</evidence>
<dbReference type="PANTHER" id="PTHR30146:SF109">
    <property type="entry name" value="HTH-TYPE TRANSCRIPTIONAL REGULATOR GALS"/>
    <property type="match status" value="1"/>
</dbReference>
<evidence type="ECO:0000256" key="1">
    <source>
        <dbReference type="ARBA" id="ARBA00023015"/>
    </source>
</evidence>
<protein>
    <submittedName>
        <fullName evidence="5">Transcriptional regulator, LacI family</fullName>
    </submittedName>
</protein>
<dbReference type="Proteomes" id="UP000189777">
    <property type="component" value="Unassembled WGS sequence"/>
</dbReference>
<keyword evidence="3" id="KW-0804">Transcription</keyword>
<dbReference type="SMART" id="SM00354">
    <property type="entry name" value="HTH_LACI"/>
    <property type="match status" value="1"/>
</dbReference>
<reference evidence="5 6" key="1">
    <citation type="submission" date="2017-02" db="EMBL/GenBank/DDBJ databases">
        <authorList>
            <person name="Peterson S.W."/>
        </authorList>
    </citation>
    <scope>NUCLEOTIDE SEQUENCE [LARGE SCALE GENOMIC DNA]</scope>
    <source>
        <strain evidence="5 6">DSM 21481</strain>
    </source>
</reference>
<dbReference type="SUPFAM" id="SSF47413">
    <property type="entry name" value="lambda repressor-like DNA-binding domains"/>
    <property type="match status" value="1"/>
</dbReference>
<dbReference type="InterPro" id="IPR028082">
    <property type="entry name" value="Peripla_BP_I"/>
</dbReference>
<accession>A0A1T5L4T5</accession>
<dbReference type="InterPro" id="IPR010982">
    <property type="entry name" value="Lambda_DNA-bd_dom_sf"/>
</dbReference>
<dbReference type="PROSITE" id="PS50932">
    <property type="entry name" value="HTH_LACI_2"/>
    <property type="match status" value="1"/>
</dbReference>
<keyword evidence="1" id="KW-0805">Transcription regulation</keyword>
<evidence type="ECO:0000313" key="6">
    <source>
        <dbReference type="Proteomes" id="UP000189777"/>
    </source>
</evidence>
<dbReference type="InterPro" id="IPR000843">
    <property type="entry name" value="HTH_LacI"/>
</dbReference>
<name>A0A1T5L4T5_9MICO</name>
<dbReference type="GO" id="GO:0000976">
    <property type="term" value="F:transcription cis-regulatory region binding"/>
    <property type="evidence" value="ECO:0007669"/>
    <property type="project" value="TreeGrafter"/>
</dbReference>
<dbReference type="InterPro" id="IPR046335">
    <property type="entry name" value="LacI/GalR-like_sensor"/>
</dbReference>
<dbReference type="CDD" id="cd01392">
    <property type="entry name" value="HTH_LacI"/>
    <property type="match status" value="1"/>
</dbReference>
<proteinExistence type="predicted"/>
<evidence type="ECO:0000256" key="2">
    <source>
        <dbReference type="ARBA" id="ARBA00023125"/>
    </source>
</evidence>
<dbReference type="PANTHER" id="PTHR30146">
    <property type="entry name" value="LACI-RELATED TRANSCRIPTIONAL REPRESSOR"/>
    <property type="match status" value="1"/>
</dbReference>
<dbReference type="Pfam" id="PF13377">
    <property type="entry name" value="Peripla_BP_3"/>
    <property type="match status" value="1"/>
</dbReference>
<dbReference type="Gene3D" id="3.40.50.2300">
    <property type="match status" value="2"/>
</dbReference>
<dbReference type="AlphaFoldDB" id="A0A1T5L4T5"/>
<dbReference type="GO" id="GO:0003700">
    <property type="term" value="F:DNA-binding transcription factor activity"/>
    <property type="evidence" value="ECO:0007669"/>
    <property type="project" value="TreeGrafter"/>
</dbReference>
<dbReference type="SUPFAM" id="SSF53822">
    <property type="entry name" value="Periplasmic binding protein-like I"/>
    <property type="match status" value="1"/>
</dbReference>
<dbReference type="Pfam" id="PF00356">
    <property type="entry name" value="LacI"/>
    <property type="match status" value="1"/>
</dbReference>
<feature type="domain" description="HTH lacI-type" evidence="4">
    <location>
        <begin position="1"/>
        <end position="52"/>
    </location>
</feature>
<dbReference type="Gene3D" id="1.10.260.40">
    <property type="entry name" value="lambda repressor-like DNA-binding domains"/>
    <property type="match status" value="1"/>
</dbReference>
<keyword evidence="2" id="KW-0238">DNA-binding</keyword>
<dbReference type="STRING" id="526729.SAMN04324258_2849"/>
<dbReference type="EMBL" id="FUZQ01000005">
    <property type="protein sequence ID" value="SKC70944.1"/>
    <property type="molecule type" value="Genomic_DNA"/>
</dbReference>
<organism evidence="5 6">
    <name type="scientific">Krasilnikoviella flava</name>
    <dbReference type="NCBI Taxonomy" id="526729"/>
    <lineage>
        <taxon>Bacteria</taxon>
        <taxon>Bacillati</taxon>
        <taxon>Actinomycetota</taxon>
        <taxon>Actinomycetes</taxon>
        <taxon>Micrococcales</taxon>
        <taxon>Promicromonosporaceae</taxon>
        <taxon>Krasilnikoviella</taxon>
    </lineage>
</organism>
<evidence type="ECO:0000313" key="5">
    <source>
        <dbReference type="EMBL" id="SKC70944.1"/>
    </source>
</evidence>
<keyword evidence="6" id="KW-1185">Reference proteome</keyword>
<evidence type="ECO:0000256" key="3">
    <source>
        <dbReference type="ARBA" id="ARBA00023163"/>
    </source>
</evidence>
<sequence length="311" mass="34009">MEVARRLGVAPSTVSRAFNTPRLLRPETVERVRATAAEMGYAPNQHARALITGRSGAIGLVIPDITNPFFPPLIRTAQREAERRGLGVFVVETNGDVVREEQLVQRLVPQVEGLVLASSRLPDARLRDLAAHIRTVLVNRDVAGIGRVLTSSREALVEGVRRMHAAGARDFCYVGGPLLSWSEGERRDAMRAMERELGLRVRYLGVESGTYADARGLASDIGPETRAVVAFDDIVAHGVLDGLTSRGVRVPQEVLLLGCDDALPIETHPRLSTIRLHIERGTASALDMLVDPDVRDERLVVEGTLELRETT</sequence>
<gene>
    <name evidence="5" type="ORF">SAMN04324258_2849</name>
</gene>
<dbReference type="CDD" id="cd06267">
    <property type="entry name" value="PBP1_LacI_sugar_binding-like"/>
    <property type="match status" value="1"/>
</dbReference>